<evidence type="ECO:0000313" key="2">
    <source>
        <dbReference type="EMBL" id="CAD9193056.1"/>
    </source>
</evidence>
<organism evidence="2">
    <name type="scientific">Alexandrium catenella</name>
    <name type="common">Red tide dinoflagellate</name>
    <name type="synonym">Gonyaulax catenella</name>
    <dbReference type="NCBI Taxonomy" id="2925"/>
    <lineage>
        <taxon>Eukaryota</taxon>
        <taxon>Sar</taxon>
        <taxon>Alveolata</taxon>
        <taxon>Dinophyceae</taxon>
        <taxon>Gonyaulacales</taxon>
        <taxon>Pyrocystaceae</taxon>
        <taxon>Alexandrium</taxon>
    </lineage>
</organism>
<accession>A0A7S1SFW1</accession>
<dbReference type="AlphaFoldDB" id="A0A7S1SFW1"/>
<feature type="region of interest" description="Disordered" evidence="1">
    <location>
        <begin position="166"/>
        <end position="185"/>
    </location>
</feature>
<feature type="region of interest" description="Disordered" evidence="1">
    <location>
        <begin position="1"/>
        <end position="50"/>
    </location>
</feature>
<protein>
    <submittedName>
        <fullName evidence="2">Uncharacterized protein</fullName>
    </submittedName>
</protein>
<proteinExistence type="predicted"/>
<gene>
    <name evidence="2" type="ORF">ACAT0790_LOCUS69833</name>
</gene>
<dbReference type="EMBL" id="HBGE01117139">
    <property type="protein sequence ID" value="CAD9193056.1"/>
    <property type="molecule type" value="Transcribed_RNA"/>
</dbReference>
<name>A0A7S1SFW1_ALECA</name>
<evidence type="ECO:0000256" key="1">
    <source>
        <dbReference type="SAM" id="MobiDB-lite"/>
    </source>
</evidence>
<reference evidence="2" key="1">
    <citation type="submission" date="2021-01" db="EMBL/GenBank/DDBJ databases">
        <authorList>
            <person name="Corre E."/>
            <person name="Pelletier E."/>
            <person name="Niang G."/>
            <person name="Scheremetjew M."/>
            <person name="Finn R."/>
            <person name="Kale V."/>
            <person name="Holt S."/>
            <person name="Cochrane G."/>
            <person name="Meng A."/>
            <person name="Brown T."/>
            <person name="Cohen L."/>
        </authorList>
    </citation>
    <scope>NUCLEOTIDE SEQUENCE</scope>
    <source>
        <strain evidence="2">OF101</strain>
    </source>
</reference>
<sequence length="253" mass="27275">MVAGRYSPAVAQPLATPSAAQPLASPRDAARLQRKPPAQGAAKLAADGSPARPAVAGAALGAIASLAAALRGRRRQGRAARRYTLSDMETKATVEADRTQRCFGWLPSFRTKEEESDLASLALLEKAFKQKAAERRPTKSTVSEVPVVMEESAPAVDMRDLLTEEPLAAEEGAQPEAATLAPPENERMDYETVWDLLQKQDAALNEVVDFAVDLQASQQQLKEELELTQELCATRLQIASLLESRQRAATASE</sequence>